<sequence>MEALLHASPVAYAAATKCSKNFRRNTRKPVSVIVVARKNYKKEETRSFEPKPDEATAFFPQAVLLKEMKVEQDGQLLPEFADAEEMSVQHYEVVYLIHEKHAEEVAAVNEKVQTFLREKKGRVWKPNISTSSRTLRSNMYDDDEEEEEYDTEYDDDWDEENEMMDGYDDDNGDEDDGREYRHDTSGNVKTARNAKIEGSESRYR</sequence>
<keyword evidence="2" id="KW-1185">Reference proteome</keyword>
<protein>
    <submittedName>
        <fullName evidence="1">Uncharacterized protein</fullName>
    </submittedName>
</protein>
<name>A0ACB9NGP9_BAUVA</name>
<accession>A0ACB9NGP9</accession>
<gene>
    <name evidence="1" type="ORF">L6164_013706</name>
</gene>
<evidence type="ECO:0000313" key="2">
    <source>
        <dbReference type="Proteomes" id="UP000828941"/>
    </source>
</evidence>
<proteinExistence type="predicted"/>
<dbReference type="EMBL" id="CM039431">
    <property type="protein sequence ID" value="KAI4335019.1"/>
    <property type="molecule type" value="Genomic_DNA"/>
</dbReference>
<reference evidence="1 2" key="1">
    <citation type="journal article" date="2022" name="DNA Res.">
        <title>Chromosomal-level genome assembly of the orchid tree Bauhinia variegata (Leguminosae; Cercidoideae) supports the allotetraploid origin hypothesis of Bauhinia.</title>
        <authorList>
            <person name="Zhong Y."/>
            <person name="Chen Y."/>
            <person name="Zheng D."/>
            <person name="Pang J."/>
            <person name="Liu Y."/>
            <person name="Luo S."/>
            <person name="Meng S."/>
            <person name="Qian L."/>
            <person name="Wei D."/>
            <person name="Dai S."/>
            <person name="Zhou R."/>
        </authorList>
    </citation>
    <scope>NUCLEOTIDE SEQUENCE [LARGE SCALE GENOMIC DNA]</scope>
    <source>
        <strain evidence="1">BV-YZ2020</strain>
    </source>
</reference>
<comment type="caution">
    <text evidence="1">The sequence shown here is derived from an EMBL/GenBank/DDBJ whole genome shotgun (WGS) entry which is preliminary data.</text>
</comment>
<dbReference type="Proteomes" id="UP000828941">
    <property type="component" value="Chromosome 6"/>
</dbReference>
<organism evidence="1 2">
    <name type="scientific">Bauhinia variegata</name>
    <name type="common">Purple orchid tree</name>
    <name type="synonym">Phanera variegata</name>
    <dbReference type="NCBI Taxonomy" id="167791"/>
    <lineage>
        <taxon>Eukaryota</taxon>
        <taxon>Viridiplantae</taxon>
        <taxon>Streptophyta</taxon>
        <taxon>Embryophyta</taxon>
        <taxon>Tracheophyta</taxon>
        <taxon>Spermatophyta</taxon>
        <taxon>Magnoliopsida</taxon>
        <taxon>eudicotyledons</taxon>
        <taxon>Gunneridae</taxon>
        <taxon>Pentapetalae</taxon>
        <taxon>rosids</taxon>
        <taxon>fabids</taxon>
        <taxon>Fabales</taxon>
        <taxon>Fabaceae</taxon>
        <taxon>Cercidoideae</taxon>
        <taxon>Cercideae</taxon>
        <taxon>Bauhiniinae</taxon>
        <taxon>Bauhinia</taxon>
    </lineage>
</organism>
<evidence type="ECO:0000313" key="1">
    <source>
        <dbReference type="EMBL" id="KAI4335019.1"/>
    </source>
</evidence>